<feature type="domain" description="HPt" evidence="3">
    <location>
        <begin position="23"/>
        <end position="121"/>
    </location>
</feature>
<dbReference type="InterPro" id="IPR036641">
    <property type="entry name" value="HPT_dom_sf"/>
</dbReference>
<dbReference type="Gene3D" id="1.20.120.160">
    <property type="entry name" value="HPT domain"/>
    <property type="match status" value="1"/>
</dbReference>
<reference evidence="4 5" key="1">
    <citation type="submission" date="2015-12" db="EMBL/GenBank/DDBJ databases">
        <title>Complete genome of Roseateles depolymerans KCTC 42856.</title>
        <authorList>
            <person name="Kim K.M."/>
        </authorList>
    </citation>
    <scope>NUCLEOTIDE SEQUENCE [LARGE SCALE GENOMIC DNA]</scope>
    <source>
        <strain evidence="4 5">KCTC 42856</strain>
    </source>
</reference>
<dbReference type="SUPFAM" id="SSF47226">
    <property type="entry name" value="Histidine-containing phosphotransfer domain, HPT domain"/>
    <property type="match status" value="1"/>
</dbReference>
<keyword evidence="2" id="KW-0597">Phosphoprotein</keyword>
<dbReference type="Pfam" id="PF01627">
    <property type="entry name" value="Hpt"/>
    <property type="match status" value="1"/>
</dbReference>
<dbReference type="EMBL" id="CP013729">
    <property type="protein sequence ID" value="ALV06250.1"/>
    <property type="molecule type" value="Genomic_DNA"/>
</dbReference>
<dbReference type="CDD" id="cd00088">
    <property type="entry name" value="HPT"/>
    <property type="match status" value="1"/>
</dbReference>
<feature type="modified residue" description="Phosphohistidine" evidence="2">
    <location>
        <position position="63"/>
    </location>
</feature>
<name>A0A0U3MPK6_9BURK</name>
<evidence type="ECO:0000313" key="4">
    <source>
        <dbReference type="EMBL" id="ALV06250.1"/>
    </source>
</evidence>
<dbReference type="GO" id="GO:0004672">
    <property type="term" value="F:protein kinase activity"/>
    <property type="evidence" value="ECO:0007669"/>
    <property type="project" value="UniProtKB-ARBA"/>
</dbReference>
<proteinExistence type="predicted"/>
<dbReference type="Proteomes" id="UP000060699">
    <property type="component" value="Chromosome"/>
</dbReference>
<dbReference type="STRING" id="76731.RD2015_1768"/>
<evidence type="ECO:0000256" key="1">
    <source>
        <dbReference type="ARBA" id="ARBA00023012"/>
    </source>
</evidence>
<organism evidence="4 5">
    <name type="scientific">Roseateles depolymerans</name>
    <dbReference type="NCBI Taxonomy" id="76731"/>
    <lineage>
        <taxon>Bacteria</taxon>
        <taxon>Pseudomonadati</taxon>
        <taxon>Pseudomonadota</taxon>
        <taxon>Betaproteobacteria</taxon>
        <taxon>Burkholderiales</taxon>
        <taxon>Sphaerotilaceae</taxon>
        <taxon>Roseateles</taxon>
    </lineage>
</organism>
<dbReference type="PROSITE" id="PS50894">
    <property type="entry name" value="HPT"/>
    <property type="match status" value="1"/>
</dbReference>
<gene>
    <name evidence="4" type="ORF">RD2015_1768</name>
</gene>
<dbReference type="KEGG" id="rdp:RD2015_1768"/>
<dbReference type="GO" id="GO:0000160">
    <property type="term" value="P:phosphorelay signal transduction system"/>
    <property type="evidence" value="ECO:0007669"/>
    <property type="project" value="UniProtKB-KW"/>
</dbReference>
<evidence type="ECO:0000256" key="2">
    <source>
        <dbReference type="PROSITE-ProRule" id="PRU00110"/>
    </source>
</evidence>
<protein>
    <recommendedName>
        <fullName evidence="3">HPt domain-containing protein</fullName>
    </recommendedName>
</protein>
<evidence type="ECO:0000259" key="3">
    <source>
        <dbReference type="PROSITE" id="PS50894"/>
    </source>
</evidence>
<dbReference type="RefSeq" id="WP_198164924.1">
    <property type="nucleotide sequence ID" value="NZ_CP013729.1"/>
</dbReference>
<keyword evidence="1" id="KW-0902">Two-component regulatory system</keyword>
<sequence length="122" mass="12832">MPPPTVLDEQALARLRELDPGGTNHLLERVVGAFLKALEQQEEVLRQGLAPDPDLAAVRHVAHTLKSASASLGALSLSQRCADIEAAARAGDGPLLPALTSAVLMEIDAARQAMQPLLSPTQ</sequence>
<dbReference type="InterPro" id="IPR008207">
    <property type="entry name" value="Sig_transdc_His_kin_Hpt_dom"/>
</dbReference>
<evidence type="ECO:0000313" key="5">
    <source>
        <dbReference type="Proteomes" id="UP000060699"/>
    </source>
</evidence>
<dbReference type="AlphaFoldDB" id="A0A0U3MPK6"/>
<keyword evidence="5" id="KW-1185">Reference proteome</keyword>
<accession>A0A0U3MPK6</accession>